<dbReference type="PANTHER" id="PTHR47901:SF8">
    <property type="entry name" value="CASPASE-3"/>
    <property type="match status" value="1"/>
</dbReference>
<evidence type="ECO:0000313" key="14">
    <source>
        <dbReference type="Proteomes" id="UP000694400"/>
    </source>
</evidence>
<evidence type="ECO:0000259" key="11">
    <source>
        <dbReference type="PROSITE" id="PS50208"/>
    </source>
</evidence>
<dbReference type="InterPro" id="IPR001309">
    <property type="entry name" value="Pept_C14_p20"/>
</dbReference>
<reference evidence="13" key="3">
    <citation type="submission" date="2025-09" db="UniProtKB">
        <authorList>
            <consortium name="Ensembl"/>
        </authorList>
    </citation>
    <scope>IDENTIFICATION</scope>
</reference>
<dbReference type="GO" id="GO:0006915">
    <property type="term" value="P:apoptotic process"/>
    <property type="evidence" value="ECO:0007669"/>
    <property type="project" value="UniProtKB-KW"/>
</dbReference>
<feature type="compositionally biased region" description="Basic and acidic residues" evidence="9">
    <location>
        <begin position="131"/>
        <end position="142"/>
    </location>
</feature>
<dbReference type="SUPFAM" id="SSF52129">
    <property type="entry name" value="Caspase-like"/>
    <property type="match status" value="1"/>
</dbReference>
<dbReference type="GO" id="GO:0006508">
    <property type="term" value="P:proteolysis"/>
    <property type="evidence" value="ECO:0007669"/>
    <property type="project" value="UniProtKB-KW"/>
</dbReference>
<dbReference type="SMART" id="SM00115">
    <property type="entry name" value="CASc"/>
    <property type="match status" value="1"/>
</dbReference>
<evidence type="ECO:0000256" key="3">
    <source>
        <dbReference type="ARBA" id="ARBA00022703"/>
    </source>
</evidence>
<feature type="domain" description="Caspase family p20" evidence="11">
    <location>
        <begin position="183"/>
        <end position="315"/>
    </location>
</feature>
<dbReference type="PROSITE" id="PS01121">
    <property type="entry name" value="CASPASE_HIS"/>
    <property type="match status" value="1"/>
</dbReference>
<dbReference type="SMART" id="SM00114">
    <property type="entry name" value="CARD"/>
    <property type="match status" value="1"/>
</dbReference>
<feature type="domain" description="Caspase family p10" evidence="10">
    <location>
        <begin position="339"/>
        <end position="423"/>
    </location>
</feature>
<dbReference type="InterPro" id="IPR001315">
    <property type="entry name" value="CARD"/>
</dbReference>
<dbReference type="CDD" id="cd00032">
    <property type="entry name" value="CASc"/>
    <property type="match status" value="1"/>
</dbReference>
<evidence type="ECO:0000256" key="6">
    <source>
        <dbReference type="ARBA" id="ARBA00023145"/>
    </source>
</evidence>
<dbReference type="AlphaFoldDB" id="A0A8B9SUC7"/>
<dbReference type="PROSITE" id="PS50208">
    <property type="entry name" value="CASPASE_P20"/>
    <property type="match status" value="1"/>
</dbReference>
<feature type="region of interest" description="Disordered" evidence="9">
    <location>
        <begin position="120"/>
        <end position="169"/>
    </location>
</feature>
<dbReference type="Ensembl" id="ENSAPLT00020012361.1">
    <property type="protein sequence ID" value="ENSAPLP00020011483.1"/>
    <property type="gene ID" value="ENSAPLG00020008458.1"/>
</dbReference>
<dbReference type="PRINTS" id="PR00376">
    <property type="entry name" value="IL1BCENZYME"/>
</dbReference>
<dbReference type="Pfam" id="PF00656">
    <property type="entry name" value="Peptidase_C14"/>
    <property type="match status" value="1"/>
</dbReference>
<name>A0A8B9SUC7_ANAPL</name>
<sequence>MPGRWRCCTGGAGERGGGDGAAMEERRRRALRRSRVLLVERLRPEPLWEPLRERGVFTEAMLEELRSLRTRREQVRQLVIDLESRGQQAFPVFLSILRDTGQGELADALSEACGSLPSQPINLRPVQLEPSGEKRGKSESTVERLSIPVQDKNEQFRAPPAPAKGSAVDKSDQNLVYQLKADPCGHCLIINNITFSPDSGLSTRTGSDVDCERLEKRFKSLCFRVQTLRNLKAQEINAKLRSLAQQDHSALDCCLVVILSHGCQTSHNQFPGGIYGTDGISIPIEKIVKHFDGSNCPSLRGKPKLFFIQACGGDQKDQGFESDATPFQAPSGNLDEPDAVASLPTPGDILVSYSTFPGFVSWRDKSSGSWYVETLDSMLGQHAHSEDLLTVLVRVANAVSAKGKFKQIPGCFNFLRKKFFFMCK</sequence>
<dbReference type="InterPro" id="IPR002138">
    <property type="entry name" value="Pept_C14_p10"/>
</dbReference>
<evidence type="ECO:0000256" key="4">
    <source>
        <dbReference type="ARBA" id="ARBA00022801"/>
    </source>
</evidence>
<dbReference type="PIRSF" id="PIRSF038001">
    <property type="entry name" value="Caspase_ICE"/>
    <property type="match status" value="1"/>
</dbReference>
<reference evidence="13" key="2">
    <citation type="submission" date="2025-08" db="UniProtKB">
        <authorList>
            <consortium name="Ensembl"/>
        </authorList>
    </citation>
    <scope>IDENTIFICATION</scope>
</reference>
<feature type="domain" description="CARD" evidence="12">
    <location>
        <begin position="23"/>
        <end position="112"/>
    </location>
</feature>
<dbReference type="SUPFAM" id="SSF47986">
    <property type="entry name" value="DEATH domain"/>
    <property type="match status" value="1"/>
</dbReference>
<feature type="region of interest" description="Disordered" evidence="9">
    <location>
        <begin position="1"/>
        <end position="21"/>
    </location>
</feature>
<dbReference type="InterPro" id="IPR011029">
    <property type="entry name" value="DEATH-like_dom_sf"/>
</dbReference>
<dbReference type="Proteomes" id="UP000694400">
    <property type="component" value="Chromosome 21"/>
</dbReference>
<keyword evidence="3" id="KW-0053">Apoptosis</keyword>
<keyword evidence="4" id="KW-0378">Hydrolase</keyword>
<dbReference type="PROSITE" id="PS01122">
    <property type="entry name" value="CASPASE_CYS"/>
    <property type="match status" value="1"/>
</dbReference>
<organism evidence="13 14">
    <name type="scientific">Anas platyrhynchos</name>
    <name type="common">Mallard</name>
    <name type="synonym">Anas boschas</name>
    <dbReference type="NCBI Taxonomy" id="8839"/>
    <lineage>
        <taxon>Eukaryota</taxon>
        <taxon>Metazoa</taxon>
        <taxon>Chordata</taxon>
        <taxon>Craniata</taxon>
        <taxon>Vertebrata</taxon>
        <taxon>Euteleostomi</taxon>
        <taxon>Archelosauria</taxon>
        <taxon>Archosauria</taxon>
        <taxon>Dinosauria</taxon>
        <taxon>Saurischia</taxon>
        <taxon>Theropoda</taxon>
        <taxon>Coelurosauria</taxon>
        <taxon>Aves</taxon>
        <taxon>Neognathae</taxon>
        <taxon>Galloanserae</taxon>
        <taxon>Anseriformes</taxon>
        <taxon>Anatidae</taxon>
        <taxon>Anatinae</taxon>
        <taxon>Anas</taxon>
    </lineage>
</organism>
<dbReference type="PANTHER" id="PTHR47901">
    <property type="entry name" value="CASPASE RECRUITMENT DOMAIN-CONTAINING PROTEIN 18"/>
    <property type="match status" value="1"/>
</dbReference>
<feature type="active site" evidence="7">
    <location>
        <position position="311"/>
    </location>
</feature>
<evidence type="ECO:0000259" key="10">
    <source>
        <dbReference type="PROSITE" id="PS50207"/>
    </source>
</evidence>
<keyword evidence="2" id="KW-0645">Protease</keyword>
<keyword evidence="6" id="KW-0865">Zymogen</keyword>
<dbReference type="Gene3D" id="1.10.533.10">
    <property type="entry name" value="Death Domain, Fas"/>
    <property type="match status" value="1"/>
</dbReference>
<evidence type="ECO:0000256" key="7">
    <source>
        <dbReference type="PIRSR" id="PIRSR038001-1"/>
    </source>
</evidence>
<dbReference type="GO" id="GO:0042981">
    <property type="term" value="P:regulation of apoptotic process"/>
    <property type="evidence" value="ECO:0007669"/>
    <property type="project" value="InterPro"/>
</dbReference>
<keyword evidence="5" id="KW-0788">Thiol protease</keyword>
<feature type="active site" evidence="7">
    <location>
        <position position="261"/>
    </location>
</feature>
<protein>
    <submittedName>
        <fullName evidence="13">Caspase 9</fullName>
    </submittedName>
</protein>
<dbReference type="InterPro" id="IPR029030">
    <property type="entry name" value="Caspase-like_dom_sf"/>
</dbReference>
<dbReference type="InterPro" id="IPR011600">
    <property type="entry name" value="Pept_C14_caspase"/>
</dbReference>
<dbReference type="PROSITE" id="PS50209">
    <property type="entry name" value="CARD"/>
    <property type="match status" value="1"/>
</dbReference>
<evidence type="ECO:0000256" key="2">
    <source>
        <dbReference type="ARBA" id="ARBA00022670"/>
    </source>
</evidence>
<evidence type="ECO:0000256" key="9">
    <source>
        <dbReference type="SAM" id="MobiDB-lite"/>
    </source>
</evidence>
<dbReference type="PROSITE" id="PS50207">
    <property type="entry name" value="CASPASE_P10"/>
    <property type="match status" value="1"/>
</dbReference>
<evidence type="ECO:0000256" key="1">
    <source>
        <dbReference type="ARBA" id="ARBA00010134"/>
    </source>
</evidence>
<dbReference type="InterPro" id="IPR002398">
    <property type="entry name" value="Pept_C14"/>
</dbReference>
<evidence type="ECO:0000313" key="13">
    <source>
        <dbReference type="Ensembl" id="ENSAPLP00020011483.1"/>
    </source>
</evidence>
<evidence type="ECO:0000256" key="8">
    <source>
        <dbReference type="RuleBase" id="RU003971"/>
    </source>
</evidence>
<evidence type="ECO:0000256" key="5">
    <source>
        <dbReference type="ARBA" id="ARBA00022807"/>
    </source>
</evidence>
<dbReference type="InterPro" id="IPR033139">
    <property type="entry name" value="Caspase_cys_AS"/>
</dbReference>
<dbReference type="InterPro" id="IPR016129">
    <property type="entry name" value="Caspase_his_AS"/>
</dbReference>
<proteinExistence type="inferred from homology"/>
<dbReference type="FunFam" id="3.40.50.1460:FF:000012">
    <property type="entry name" value="Caspase 9"/>
    <property type="match status" value="1"/>
</dbReference>
<evidence type="ECO:0000259" key="12">
    <source>
        <dbReference type="PROSITE" id="PS50209"/>
    </source>
</evidence>
<comment type="similarity">
    <text evidence="1 8">Belongs to the peptidase C14A family.</text>
</comment>
<dbReference type="InterPro" id="IPR015917">
    <property type="entry name" value="Pept_C14A"/>
</dbReference>
<dbReference type="GO" id="GO:0004197">
    <property type="term" value="F:cysteine-type endopeptidase activity"/>
    <property type="evidence" value="ECO:0007669"/>
    <property type="project" value="InterPro"/>
</dbReference>
<feature type="compositionally biased region" description="Gly residues" evidence="9">
    <location>
        <begin position="10"/>
        <end position="20"/>
    </location>
</feature>
<reference evidence="13" key="1">
    <citation type="submission" date="2019-08" db="EMBL/GenBank/DDBJ databases">
        <title>Three high-quality genomes provides insights into domestication of ducks.</title>
        <authorList>
            <person name="Hou Z.C."/>
            <person name="Zhu F."/>
            <person name="Yin Z.T."/>
            <person name="Zhang F."/>
        </authorList>
    </citation>
    <scope>NUCLEOTIDE SEQUENCE [LARGE SCALE GENOMIC DNA]</scope>
</reference>
<dbReference type="Gene3D" id="3.40.50.1460">
    <property type="match status" value="1"/>
</dbReference>
<accession>A0A8B9SUC7</accession>
<dbReference type="Pfam" id="PF00619">
    <property type="entry name" value="CARD"/>
    <property type="match status" value="1"/>
</dbReference>